<keyword evidence="2 5" id="KW-0963">Cytoplasm</keyword>
<keyword evidence="9" id="KW-1185">Reference proteome</keyword>
<dbReference type="PANTHER" id="PTHR19302:SF33">
    <property type="entry name" value="GAMMA-TUBULIN COMPLEX COMPONENT 5"/>
    <property type="match status" value="1"/>
</dbReference>
<dbReference type="Gene3D" id="1.20.120.1900">
    <property type="entry name" value="Gamma-tubulin complex, C-terminal domain"/>
    <property type="match status" value="1"/>
</dbReference>
<gene>
    <name evidence="8" type="ORF">DM860_000061</name>
</gene>
<evidence type="ECO:0000256" key="4">
    <source>
        <dbReference type="ARBA" id="ARBA00023212"/>
    </source>
</evidence>
<reference evidence="8 9" key="1">
    <citation type="submission" date="2018-06" db="EMBL/GenBank/DDBJ databases">
        <title>The Genome of Cuscuta australis (Dodder) Provides Insight into the Evolution of Plant Parasitism.</title>
        <authorList>
            <person name="Liu H."/>
        </authorList>
    </citation>
    <scope>NUCLEOTIDE SEQUENCE [LARGE SCALE GENOMIC DNA]</scope>
    <source>
        <strain evidence="9">cv. Yunnan</strain>
        <tissue evidence="8">Vines</tissue>
    </source>
</reference>
<evidence type="ECO:0000259" key="6">
    <source>
        <dbReference type="Pfam" id="PF04130"/>
    </source>
</evidence>
<dbReference type="GO" id="GO:0031122">
    <property type="term" value="P:cytoplasmic microtubule organization"/>
    <property type="evidence" value="ECO:0007669"/>
    <property type="project" value="TreeGrafter"/>
</dbReference>
<comment type="caution">
    <text evidence="8">The sequence shown here is derived from an EMBL/GenBank/DDBJ whole genome shotgun (WGS) entry which is preliminary data.</text>
</comment>
<sequence length="964" mass="109522">MESSTSLIDKIYSSFSGGLHFLQPVSSLRTSEVDLVKGVLHILQGFSSSLFYWDDTRDQFFPIKGIFVTHLSQTSLHLILNQFAYAATCLKLVEIIINKVEKSARAPPLTLRAFVSSISTWLRMLRDDALEEESKINNSNIGTSPTLLGLSNSFSDLCAGAEYLLQIVHGALPKACIEQDPAISSADIAVHILNHLYNKLNEVCLLQGEGAYRMTLHIFVGSLLPYIESLDSWIFDGTLDDPFEEMFFYDNKAVTVNEAEFWEKSYLLRSKNSEKFDVLCDSLSSTRARKDMSIRTSASSVQVKAKETGGTGYACPLFMKGISRTILSAGKSLQLIHYAPCMSMLKPVSGEGSTQCASRGLTLSEIFCISLSALIGYGDHISEYFKLESEIRPSFESFNQEIEKNKSLDMPMSSNKEWYKLLRHSISHKRKESNNNDNADSIDLKGEKVMLKRVDELQRTFLPENPAMTVSQDFLLRKQDYWDALNLSKNFFLPSLSDDGLRTAVFSENVESSLISKHTNCIYGSQFGESERIRLEEDSKFLEEVFPFPTLLPPFQENLQLSEVLPFQKNSTLPSRTLRWIRNIEPKCTPLPVVILQECLINFVKKQANCIGRNVLSKLLCDWRLLDELAVLRAIYLLGSGDLLQHFLTTIFDKLDKGEPLDDEFDLNMILQESIRNSADVILLNTPDSLVVSISRNTAKTEDRKTNLGLPTLTPHISRGQNIGIDSLDSLTFKYKVSWPLELIADIEAIKKYNRVIRFLMKIRRAKFVLDKVRRWMLKDRKTATANRKRHWLLEQKLLHFVDAFHQYVMDRVYHNAWRELCEGMAAASSLDEVIEAHEAYLSSIQRQCFVVPDKLWALIASRINTILRLALDFYSIQQTLNNGGSGSAIKTRCEMEADRIEQQFDDCIAFLLRVLSFKINVGQFPHLADLVTRINCNYYYMSDNGTLASTSSMAEKVFQVKKE</sequence>
<dbReference type="EMBL" id="NQVE01000215">
    <property type="protein sequence ID" value="RAL37367.1"/>
    <property type="molecule type" value="Genomic_DNA"/>
</dbReference>
<organism evidence="8 9">
    <name type="scientific">Cuscuta australis</name>
    <dbReference type="NCBI Taxonomy" id="267555"/>
    <lineage>
        <taxon>Eukaryota</taxon>
        <taxon>Viridiplantae</taxon>
        <taxon>Streptophyta</taxon>
        <taxon>Embryophyta</taxon>
        <taxon>Tracheophyta</taxon>
        <taxon>Spermatophyta</taxon>
        <taxon>Magnoliopsida</taxon>
        <taxon>eudicotyledons</taxon>
        <taxon>Gunneridae</taxon>
        <taxon>Pentapetalae</taxon>
        <taxon>asterids</taxon>
        <taxon>lamiids</taxon>
        <taxon>Solanales</taxon>
        <taxon>Convolvulaceae</taxon>
        <taxon>Cuscuteae</taxon>
        <taxon>Cuscuta</taxon>
        <taxon>Cuscuta subgen. Grammica</taxon>
        <taxon>Cuscuta sect. Cleistogrammica</taxon>
    </lineage>
</organism>
<comment type="similarity">
    <text evidence="1 5">Belongs to the TUBGCP family.</text>
</comment>
<dbReference type="Proteomes" id="UP000249390">
    <property type="component" value="Unassembled WGS sequence"/>
</dbReference>
<proteinExistence type="inferred from homology"/>
<dbReference type="InterPro" id="IPR007259">
    <property type="entry name" value="GCP"/>
</dbReference>
<comment type="function">
    <text evidence="5">Component of the gamma-tubulin ring complex (gTuRC) which mediates microtubule nucleation.</text>
</comment>
<dbReference type="Pfam" id="PF17681">
    <property type="entry name" value="GCP_N_terminal"/>
    <property type="match status" value="1"/>
</dbReference>
<dbReference type="GO" id="GO:0043015">
    <property type="term" value="F:gamma-tubulin binding"/>
    <property type="evidence" value="ECO:0007669"/>
    <property type="project" value="InterPro"/>
</dbReference>
<evidence type="ECO:0000256" key="1">
    <source>
        <dbReference type="ARBA" id="ARBA00010337"/>
    </source>
</evidence>
<evidence type="ECO:0000313" key="9">
    <source>
        <dbReference type="Proteomes" id="UP000249390"/>
    </source>
</evidence>
<dbReference type="InterPro" id="IPR042241">
    <property type="entry name" value="GCP_C_sf"/>
</dbReference>
<dbReference type="InterPro" id="IPR040457">
    <property type="entry name" value="GCP_C"/>
</dbReference>
<dbReference type="AlphaFoldDB" id="A0A328CVI3"/>
<evidence type="ECO:0000259" key="7">
    <source>
        <dbReference type="Pfam" id="PF17681"/>
    </source>
</evidence>
<dbReference type="PANTHER" id="PTHR19302">
    <property type="entry name" value="GAMMA TUBULIN COMPLEX PROTEIN"/>
    <property type="match status" value="1"/>
</dbReference>
<evidence type="ECO:0000256" key="5">
    <source>
        <dbReference type="RuleBase" id="RU363050"/>
    </source>
</evidence>
<dbReference type="InterPro" id="IPR041470">
    <property type="entry name" value="GCP_N"/>
</dbReference>
<dbReference type="GO" id="GO:0005874">
    <property type="term" value="C:microtubule"/>
    <property type="evidence" value="ECO:0007669"/>
    <property type="project" value="UniProtKB-KW"/>
</dbReference>
<evidence type="ECO:0000313" key="8">
    <source>
        <dbReference type="EMBL" id="RAL37367.1"/>
    </source>
</evidence>
<evidence type="ECO:0000256" key="2">
    <source>
        <dbReference type="ARBA" id="ARBA00022490"/>
    </source>
</evidence>
<keyword evidence="4 5" id="KW-0206">Cytoskeleton</keyword>
<name>A0A328CVI3_9ASTE</name>
<dbReference type="GO" id="GO:0007020">
    <property type="term" value="P:microtubule nucleation"/>
    <property type="evidence" value="ECO:0007669"/>
    <property type="project" value="InterPro"/>
</dbReference>
<comment type="subcellular location">
    <subcellularLocation>
        <location evidence="5">Cytoplasm</location>
        <location evidence="5">Cytoskeleton</location>
        <location evidence="5">Microtubule organizing center</location>
    </subcellularLocation>
</comment>
<feature type="domain" description="Gamma tubulin complex component protein N-terminal" evidence="7">
    <location>
        <begin position="38"/>
        <end position="349"/>
    </location>
</feature>
<dbReference type="GO" id="GO:0000278">
    <property type="term" value="P:mitotic cell cycle"/>
    <property type="evidence" value="ECO:0007669"/>
    <property type="project" value="TreeGrafter"/>
</dbReference>
<evidence type="ECO:0000256" key="3">
    <source>
        <dbReference type="ARBA" id="ARBA00022701"/>
    </source>
</evidence>
<dbReference type="GO" id="GO:0000930">
    <property type="term" value="C:gamma-tubulin complex"/>
    <property type="evidence" value="ECO:0007669"/>
    <property type="project" value="TreeGrafter"/>
</dbReference>
<dbReference type="GO" id="GO:0051321">
    <property type="term" value="P:meiotic cell cycle"/>
    <property type="evidence" value="ECO:0007669"/>
    <property type="project" value="TreeGrafter"/>
</dbReference>
<accession>A0A328CVI3</accession>
<dbReference type="Pfam" id="PF04130">
    <property type="entry name" value="GCP_C_terminal"/>
    <property type="match status" value="1"/>
</dbReference>
<dbReference type="GO" id="GO:0051225">
    <property type="term" value="P:spindle assembly"/>
    <property type="evidence" value="ECO:0007669"/>
    <property type="project" value="TreeGrafter"/>
</dbReference>
<protein>
    <recommendedName>
        <fullName evidence="5">Gamma-tubulin complex component</fullName>
    </recommendedName>
</protein>
<dbReference type="GO" id="GO:0000922">
    <property type="term" value="C:spindle pole"/>
    <property type="evidence" value="ECO:0007669"/>
    <property type="project" value="InterPro"/>
</dbReference>
<dbReference type="GO" id="GO:0051011">
    <property type="term" value="F:microtubule minus-end binding"/>
    <property type="evidence" value="ECO:0007669"/>
    <property type="project" value="TreeGrafter"/>
</dbReference>
<keyword evidence="3 5" id="KW-0493">Microtubule</keyword>
<feature type="domain" description="Gamma tubulin complex component C-terminal" evidence="6">
    <location>
        <begin position="625"/>
        <end position="941"/>
    </location>
</feature>